<accession>A0A1M4WWT9</accession>
<dbReference type="Gene3D" id="3.40.50.300">
    <property type="entry name" value="P-loop containing nucleotide triphosphate hydrolases"/>
    <property type="match status" value="1"/>
</dbReference>
<dbReference type="RefSeq" id="WP_072976057.1">
    <property type="nucleotide sequence ID" value="NZ_FQTY01000008.1"/>
</dbReference>
<dbReference type="InterPro" id="IPR003593">
    <property type="entry name" value="AAA+_ATPase"/>
</dbReference>
<proteinExistence type="inferred from homology"/>
<dbReference type="FunFam" id="3.40.50.300:FF:000224">
    <property type="entry name" value="Energy-coupling factor transporter ATP-binding protein EcfA"/>
    <property type="match status" value="1"/>
</dbReference>
<dbReference type="PROSITE" id="PS50893">
    <property type="entry name" value="ABC_TRANSPORTER_2"/>
    <property type="match status" value="1"/>
</dbReference>
<evidence type="ECO:0000256" key="2">
    <source>
        <dbReference type="ARBA" id="ARBA00005417"/>
    </source>
</evidence>
<dbReference type="EMBL" id="FQTY01000008">
    <property type="protein sequence ID" value="SHE85699.1"/>
    <property type="molecule type" value="Genomic_DNA"/>
</dbReference>
<evidence type="ECO:0000256" key="1">
    <source>
        <dbReference type="ARBA" id="ARBA00004202"/>
    </source>
</evidence>
<dbReference type="InterPro" id="IPR027417">
    <property type="entry name" value="P-loop_NTPase"/>
</dbReference>
<dbReference type="NCBIfam" id="TIGR01166">
    <property type="entry name" value="cbiO"/>
    <property type="match status" value="1"/>
</dbReference>
<dbReference type="InterPro" id="IPR015856">
    <property type="entry name" value="ABC_transpr_CbiO/EcfA_su"/>
</dbReference>
<dbReference type="GO" id="GO:0042626">
    <property type="term" value="F:ATPase-coupled transmembrane transporter activity"/>
    <property type="evidence" value="ECO:0007669"/>
    <property type="project" value="TreeGrafter"/>
</dbReference>
<dbReference type="PANTHER" id="PTHR43553:SF24">
    <property type="entry name" value="ENERGY-COUPLING FACTOR TRANSPORTER ATP-BINDING PROTEIN ECFA1"/>
    <property type="match status" value="1"/>
</dbReference>
<evidence type="ECO:0000256" key="8">
    <source>
        <dbReference type="ARBA" id="ARBA00023136"/>
    </source>
</evidence>
<evidence type="ECO:0000259" key="11">
    <source>
        <dbReference type="PROSITE" id="PS50893"/>
    </source>
</evidence>
<sequence length="267" mass="30498">MIKVENLYYEYEDGTKALNNINMDMSKGKVIGIIGANGSGKSTLFLNIMGILRPSKGFVKYNDIPIKYSKSYLREYRKQVNIVFQNPEHQIFYSNVFDDIAFSLRNIGISEDIIKEKVVHALDEVNGLDLANKPVHFLSYGQKKRVAIAGVLVMNSRVLLLDEPTAGLDPYMSKQMKGIINEISKEKNIIISSHDMDLIYDICDYIYILRKGSIIGEGIPQETFLKDNLVDEAYLVKPWLIRIHEKFGTPLFKNEEDFIAYNGKENL</sequence>
<comment type="subcellular location">
    <subcellularLocation>
        <location evidence="1 10">Cell membrane</location>
        <topology evidence="1 10">Peripheral membrane protein</topology>
    </subcellularLocation>
</comment>
<evidence type="ECO:0000256" key="3">
    <source>
        <dbReference type="ARBA" id="ARBA00022448"/>
    </source>
</evidence>
<comment type="function">
    <text evidence="9">Probably part of an ABC transporter complex. Responsible for energy coupling to the transport system.</text>
</comment>
<name>A0A1M4WWT9_9FIRM</name>
<keyword evidence="7" id="KW-1278">Translocase</keyword>
<dbReference type="InterPro" id="IPR005876">
    <property type="entry name" value="Co_trans_ATP-bd"/>
</dbReference>
<feature type="domain" description="ABC transporter" evidence="11">
    <location>
        <begin position="2"/>
        <end position="236"/>
    </location>
</feature>
<dbReference type="STRING" id="1123404.SAMN02745784_02035"/>
<dbReference type="GeneID" id="90994443"/>
<dbReference type="PROSITE" id="PS00211">
    <property type="entry name" value="ABC_TRANSPORTER_1"/>
    <property type="match status" value="1"/>
</dbReference>
<comment type="function">
    <text evidence="10">Part of an ABC transporter complex. Responsible for energy coupling to the transport system.</text>
</comment>
<dbReference type="InterPro" id="IPR050095">
    <property type="entry name" value="ECF_ABC_transporter_ATP-bd"/>
</dbReference>
<comment type="similarity">
    <text evidence="2 10">Belongs to the ABC transporter superfamily.</text>
</comment>
<evidence type="ECO:0000256" key="9">
    <source>
        <dbReference type="ARBA" id="ARBA00025157"/>
    </source>
</evidence>
<protein>
    <recommendedName>
        <fullName evidence="10">ABC transporter ATP-binding protein</fullName>
    </recommendedName>
</protein>
<dbReference type="SMART" id="SM00382">
    <property type="entry name" value="AAA"/>
    <property type="match status" value="1"/>
</dbReference>
<evidence type="ECO:0000256" key="10">
    <source>
        <dbReference type="RuleBase" id="RU364103"/>
    </source>
</evidence>
<dbReference type="Pfam" id="PF00005">
    <property type="entry name" value="ABC_tran"/>
    <property type="match status" value="1"/>
</dbReference>
<evidence type="ECO:0000256" key="6">
    <source>
        <dbReference type="ARBA" id="ARBA00022840"/>
    </source>
</evidence>
<gene>
    <name evidence="12" type="ORF">SAMN02745784_02035</name>
</gene>
<dbReference type="InterPro" id="IPR017871">
    <property type="entry name" value="ABC_transporter-like_CS"/>
</dbReference>
<dbReference type="CDD" id="cd03225">
    <property type="entry name" value="ABC_cobalt_CbiO_domain1"/>
    <property type="match status" value="1"/>
</dbReference>
<keyword evidence="5 10" id="KW-0547">Nucleotide-binding</keyword>
<keyword evidence="8 10" id="KW-0472">Membrane</keyword>
<dbReference type="PANTHER" id="PTHR43553">
    <property type="entry name" value="HEAVY METAL TRANSPORTER"/>
    <property type="match status" value="1"/>
</dbReference>
<dbReference type="GO" id="GO:0016887">
    <property type="term" value="F:ATP hydrolysis activity"/>
    <property type="evidence" value="ECO:0007669"/>
    <property type="project" value="InterPro"/>
</dbReference>
<keyword evidence="6 10" id="KW-0067">ATP-binding</keyword>
<evidence type="ECO:0000256" key="7">
    <source>
        <dbReference type="ARBA" id="ARBA00022967"/>
    </source>
</evidence>
<evidence type="ECO:0000256" key="4">
    <source>
        <dbReference type="ARBA" id="ARBA00022475"/>
    </source>
</evidence>
<keyword evidence="3 10" id="KW-0813">Transport</keyword>
<dbReference type="GO" id="GO:0005524">
    <property type="term" value="F:ATP binding"/>
    <property type="evidence" value="ECO:0007669"/>
    <property type="project" value="UniProtKB-UniRule"/>
</dbReference>
<dbReference type="GO" id="GO:0006824">
    <property type="term" value="P:cobalt ion transport"/>
    <property type="evidence" value="ECO:0007669"/>
    <property type="project" value="InterPro"/>
</dbReference>
<dbReference type="Proteomes" id="UP000184114">
    <property type="component" value="Unassembled WGS sequence"/>
</dbReference>
<dbReference type="InterPro" id="IPR003439">
    <property type="entry name" value="ABC_transporter-like_ATP-bd"/>
</dbReference>
<evidence type="ECO:0000313" key="13">
    <source>
        <dbReference type="Proteomes" id="UP000184114"/>
    </source>
</evidence>
<dbReference type="GO" id="GO:0043190">
    <property type="term" value="C:ATP-binding cassette (ABC) transporter complex"/>
    <property type="evidence" value="ECO:0007669"/>
    <property type="project" value="TreeGrafter"/>
</dbReference>
<dbReference type="AlphaFoldDB" id="A0A1M4WWT9"/>
<evidence type="ECO:0000313" key="12">
    <source>
        <dbReference type="EMBL" id="SHE85699.1"/>
    </source>
</evidence>
<dbReference type="SUPFAM" id="SSF52540">
    <property type="entry name" value="P-loop containing nucleoside triphosphate hydrolases"/>
    <property type="match status" value="1"/>
</dbReference>
<keyword evidence="4 10" id="KW-1003">Cell membrane</keyword>
<reference evidence="13" key="1">
    <citation type="submission" date="2016-11" db="EMBL/GenBank/DDBJ databases">
        <authorList>
            <person name="Varghese N."/>
            <person name="Submissions S."/>
        </authorList>
    </citation>
    <scope>NUCLEOTIDE SEQUENCE [LARGE SCALE GENOMIC DNA]</scope>
    <source>
        <strain evidence="13">DSM 18095</strain>
    </source>
</reference>
<organism evidence="12 13">
    <name type="scientific">Tissierella praeacuta DSM 18095</name>
    <dbReference type="NCBI Taxonomy" id="1123404"/>
    <lineage>
        <taxon>Bacteria</taxon>
        <taxon>Bacillati</taxon>
        <taxon>Bacillota</taxon>
        <taxon>Tissierellia</taxon>
        <taxon>Tissierellales</taxon>
        <taxon>Tissierellaceae</taxon>
        <taxon>Tissierella</taxon>
    </lineage>
</organism>
<evidence type="ECO:0000256" key="5">
    <source>
        <dbReference type="ARBA" id="ARBA00022741"/>
    </source>
</evidence>
<keyword evidence="13" id="KW-1185">Reference proteome</keyword>